<dbReference type="AlphaFoldDB" id="A0A6A5BJ13"/>
<comment type="caution">
    <text evidence="2">The sequence shown here is derived from an EMBL/GenBank/DDBJ whole genome shotgun (WGS) entry which is preliminary data.</text>
</comment>
<feature type="compositionally biased region" description="Low complexity" evidence="1">
    <location>
        <begin position="44"/>
        <end position="55"/>
    </location>
</feature>
<dbReference type="Gene3D" id="3.80.10.10">
    <property type="entry name" value="Ribonuclease Inhibitor"/>
    <property type="match status" value="1"/>
</dbReference>
<feature type="compositionally biased region" description="Polar residues" evidence="1">
    <location>
        <begin position="64"/>
        <end position="83"/>
    </location>
</feature>
<dbReference type="Proteomes" id="UP000444721">
    <property type="component" value="Unassembled WGS sequence"/>
</dbReference>
<dbReference type="EMBL" id="VFQX01000036">
    <property type="protein sequence ID" value="KAF0976967.1"/>
    <property type="molecule type" value="Genomic_DNA"/>
</dbReference>
<dbReference type="RefSeq" id="XP_044561680.1">
    <property type="nucleotide sequence ID" value="XM_044707658.1"/>
</dbReference>
<feature type="region of interest" description="Disordered" evidence="1">
    <location>
        <begin position="1"/>
        <end position="115"/>
    </location>
</feature>
<dbReference type="SUPFAM" id="SSF52047">
    <property type="entry name" value="RNI-like"/>
    <property type="match status" value="1"/>
</dbReference>
<dbReference type="OrthoDB" id="676979at2759"/>
<dbReference type="GO" id="GO:0019005">
    <property type="term" value="C:SCF ubiquitin ligase complex"/>
    <property type="evidence" value="ECO:0007669"/>
    <property type="project" value="TreeGrafter"/>
</dbReference>
<sequence length="582" mass="65784">MNLKRSSSPPSKSSSLAPTTIAKPSSVGKYASASNLTKLCNPRSGSLMMKPSSSSDIKVPLNPKTKNLTSVCRKSSNPDSTTASRKSVVVNSSSSRDSNGFSHATRNSKPSSPVATRKIATSLINKNLTKKLPSDVVLTILDFMVEICSKVLSKDGTKIKYSQFIRKFYGRFAVDKSTRFLFRFMNINHDEISNLDLNIALIGIPVISSCDRKVRLSKESVNYLFNHPHMYANPLSENLYHIELPDFRKRLYNFVALLGESNCKKIQELDLSQCELDLDTVELAIRSFTNLSVLKGRTDIYYSPKWYCEAPIESSFTDSMAEAFEEGGKNLKVFVWSASDFSTIVHQHTPNIEVLYLELTQRYERNAFSMTHFEDSIMSWSNLKEIHINNMQNNCPIIIPSFSKIFCAFNNMKNLRVLKIFGEHIPFESFEYLMNNQTLKSLSLKHCGIEDKFIDVISTISNLEKLNITGSKLSKESLFKLAELKNLTSLELIYSNCIEQAEPVSKITTLKQLAIEGLIEENSHYLLALPNLEKLGIWYSILPNKVLEEFCEKLLKLKGIRLISCNGVNMTTLIPKYKLKVK</sequence>
<reference evidence="2 3" key="1">
    <citation type="journal article" date="2019" name="Sci. Rep.">
        <title>Nanopore sequencing improves the draft genome of the human pathogenic amoeba Naegleria fowleri.</title>
        <authorList>
            <person name="Liechti N."/>
            <person name="Schurch N."/>
            <person name="Bruggmann R."/>
            <person name="Wittwer M."/>
        </authorList>
    </citation>
    <scope>NUCLEOTIDE SEQUENCE [LARGE SCALE GENOMIC DNA]</scope>
    <source>
        <strain evidence="2 3">ATCC 30894</strain>
    </source>
</reference>
<accession>A0A6A5BJ13</accession>
<dbReference type="InterPro" id="IPR032675">
    <property type="entry name" value="LRR_dom_sf"/>
</dbReference>
<feature type="compositionally biased region" description="Low complexity" evidence="1">
    <location>
        <begin position="1"/>
        <end position="15"/>
    </location>
</feature>
<dbReference type="VEuPathDB" id="AmoebaDB:FDP41_004262"/>
<feature type="compositionally biased region" description="Low complexity" evidence="1">
    <location>
        <begin position="84"/>
        <end position="99"/>
    </location>
</feature>
<dbReference type="OMA" id="HATRNSK"/>
<organism evidence="2 3">
    <name type="scientific">Naegleria fowleri</name>
    <name type="common">Brain eating amoeba</name>
    <dbReference type="NCBI Taxonomy" id="5763"/>
    <lineage>
        <taxon>Eukaryota</taxon>
        <taxon>Discoba</taxon>
        <taxon>Heterolobosea</taxon>
        <taxon>Tetramitia</taxon>
        <taxon>Eutetramitia</taxon>
        <taxon>Vahlkampfiidae</taxon>
        <taxon>Naegleria</taxon>
    </lineage>
</organism>
<name>A0A6A5BJ13_NAEFO</name>
<dbReference type="PANTHER" id="PTHR13318">
    <property type="entry name" value="PARTNER OF PAIRED, ISOFORM B-RELATED"/>
    <property type="match status" value="1"/>
</dbReference>
<keyword evidence="3" id="KW-1185">Reference proteome</keyword>
<evidence type="ECO:0000256" key="1">
    <source>
        <dbReference type="SAM" id="MobiDB-lite"/>
    </source>
</evidence>
<evidence type="ECO:0000313" key="3">
    <source>
        <dbReference type="Proteomes" id="UP000444721"/>
    </source>
</evidence>
<protein>
    <submittedName>
        <fullName evidence="2">Uncharacterized protein</fullName>
    </submittedName>
</protein>
<evidence type="ECO:0000313" key="2">
    <source>
        <dbReference type="EMBL" id="KAF0976967.1"/>
    </source>
</evidence>
<dbReference type="GO" id="GO:0031146">
    <property type="term" value="P:SCF-dependent proteasomal ubiquitin-dependent protein catabolic process"/>
    <property type="evidence" value="ECO:0007669"/>
    <property type="project" value="TreeGrafter"/>
</dbReference>
<gene>
    <name evidence="2" type="ORF">FDP41_004262</name>
</gene>
<dbReference type="VEuPathDB" id="AmoebaDB:NF0097630"/>
<feature type="compositionally biased region" description="Polar residues" evidence="1">
    <location>
        <begin position="100"/>
        <end position="114"/>
    </location>
</feature>
<dbReference type="GeneID" id="68111480"/>
<dbReference type="VEuPathDB" id="AmoebaDB:NfTy_068040"/>
<proteinExistence type="predicted"/>